<dbReference type="OrthoDB" id="5906376at2"/>
<accession>A0A1E5FP67</accession>
<name>A0A191W8A0_VIBAN</name>
<organism evidence="4 5">
    <name type="scientific">Vibrio anguillarum</name>
    <name type="common">Listonella anguillarum</name>
    <dbReference type="NCBI Taxonomy" id="55601"/>
    <lineage>
        <taxon>Bacteria</taxon>
        <taxon>Pseudomonadati</taxon>
        <taxon>Pseudomonadota</taxon>
        <taxon>Gammaproteobacteria</taxon>
        <taxon>Vibrionales</taxon>
        <taxon>Vibrionaceae</taxon>
        <taxon>Vibrio</taxon>
    </lineage>
</organism>
<dbReference type="EMBL" id="RDOM01000039">
    <property type="protein sequence ID" value="MBF4273183.1"/>
    <property type="molecule type" value="Genomic_DNA"/>
</dbReference>
<evidence type="ECO:0000313" key="3">
    <source>
        <dbReference type="EMBL" id="MBF4434891.1"/>
    </source>
</evidence>
<dbReference type="EMBL" id="SCLC01000006">
    <property type="protein sequence ID" value="MBF4434891.1"/>
    <property type="molecule type" value="Genomic_DNA"/>
</dbReference>
<evidence type="ECO:0008006" key="8">
    <source>
        <dbReference type="Google" id="ProtNLM"/>
    </source>
</evidence>
<sequence length="169" mass="19358">MINQPDVAAIKNQWLFDQVNVEFPTEESLQGRDLYQKAVVQRSSRPFIELTEEPNLSLLEEVYLVDFHRMTIWFALLQASLWSDKNDQSKVIEFFTQIIYSAPCELYLGFQNGEPVAAGIVTSTSHEILISDIVTLDKNAFGGEDVFTRLLLAKWRANHECNGNVFIEQ</sequence>
<evidence type="ECO:0000313" key="1">
    <source>
        <dbReference type="EMBL" id="AZS27262.1"/>
    </source>
</evidence>
<dbReference type="Proteomes" id="UP000786185">
    <property type="component" value="Unassembled WGS sequence"/>
</dbReference>
<protein>
    <recommendedName>
        <fullName evidence="8">Flavodoxin</fullName>
    </recommendedName>
</protein>
<dbReference type="Proteomes" id="UP000722957">
    <property type="component" value="Unassembled WGS sequence"/>
</dbReference>
<dbReference type="RefSeq" id="WP_013867962.1">
    <property type="nucleotide sequence ID" value="NZ_AJYU02000140.1"/>
</dbReference>
<proteinExistence type="predicted"/>
<reference evidence="4" key="4">
    <citation type="submission" date="2021-05" db="EMBL/GenBank/DDBJ databases">
        <authorList>
            <person name="Kalatzis P.G."/>
            <person name="Castillo D."/>
            <person name="D'Alvise P."/>
            <person name="Middelboe M."/>
            <person name="Gram L."/>
        </authorList>
    </citation>
    <scope>NUCLEOTIDE SEQUENCE</scope>
    <source>
        <strain evidence="4">90-11-286</strain>
    </source>
</reference>
<reference evidence="4 5" key="1">
    <citation type="journal article" date="2017" name="J. Fish Dis.">
        <title>Comparative assessment of Vibrio virulence in marine fish larvae.</title>
        <authorList>
            <person name="Ronneseth A."/>
            <person name="Castillo D."/>
            <person name="D'Alvise P."/>
            <person name="Tonnesen O."/>
            <person name="Haugland G."/>
            <person name="Grotkjaer T."/>
            <person name="Engell-Sorensen K."/>
            <person name="Norremark L."/>
            <person name="Bergh O."/>
            <person name="Wergeland H.I."/>
            <person name="Gram L."/>
        </authorList>
    </citation>
    <scope>NUCLEOTIDE SEQUENCE [LARGE SCALE GENOMIC DNA]</scope>
    <source>
        <strain evidence="4 5">90-11-286</strain>
    </source>
</reference>
<evidence type="ECO:0000313" key="7">
    <source>
        <dbReference type="Proteomes" id="UP000722957"/>
    </source>
</evidence>
<dbReference type="Proteomes" id="UP000078309">
    <property type="component" value="Unassembled WGS sequence"/>
</dbReference>
<dbReference type="OMA" id="ECEEMEH"/>
<reference evidence="2 7" key="3">
    <citation type="journal article" date="2021" name="PeerJ">
        <title>Analysis of 44 Vibrio anguillarum genomes reveals high genetic diversity.</title>
        <authorList>
            <person name="Hansen M.J."/>
            <person name="Dalsgaard I."/>
        </authorList>
    </citation>
    <scope>NUCLEOTIDE SEQUENCE</scope>
    <source>
        <strain evidence="2 7">17-16730-2A</strain>
        <strain evidence="3">850617-1/1</strain>
    </source>
</reference>
<dbReference type="EMBL" id="JAHGUI010000034">
    <property type="protein sequence ID" value="MBT2918906.1"/>
    <property type="molecule type" value="Genomic_DNA"/>
</dbReference>
<dbReference type="EMBL" id="CP034673">
    <property type="protein sequence ID" value="AZS27262.1"/>
    <property type="molecule type" value="Genomic_DNA"/>
</dbReference>
<reference evidence="1 6" key="2">
    <citation type="submission" date="2018-12" db="EMBL/GenBank/DDBJ databases">
        <title>Characterization and Draft Genome of Vibrio anguillarum J360 Marine Pathogen Isolated from an Outbreak in Lumpfish (Cyclopterus lumpus).</title>
        <authorList>
            <person name="Vasquez J.I."/>
            <person name="Cao T."/>
            <person name="Chakraborty S."/>
            <person name="Gnanagobal H."/>
            <person name="Wescot J."/>
            <person name="Boyce D."/>
            <person name="Santander J."/>
        </authorList>
    </citation>
    <scope>NUCLEOTIDE SEQUENCE [LARGE SCALE GENOMIC DNA]</scope>
    <source>
        <strain evidence="1 6">J360</strain>
    </source>
</reference>
<accession>A0A191W8A0</accession>
<evidence type="ECO:0000313" key="2">
    <source>
        <dbReference type="EMBL" id="MBF4273183.1"/>
    </source>
</evidence>
<evidence type="ECO:0000313" key="6">
    <source>
        <dbReference type="Proteomes" id="UP000256923"/>
    </source>
</evidence>
<gene>
    <name evidence="1" type="ORF">DYL72_20510</name>
    <name evidence="2" type="ORF">EAY07_14325</name>
    <name evidence="3" type="ORF">ERJ77_10235</name>
    <name evidence="4" type="ORF">PL14_09420</name>
</gene>
<dbReference type="KEGG" id="vau:VANGNB10_cII0754c"/>
<dbReference type="AlphaFoldDB" id="A0A191W8A0"/>
<dbReference type="Proteomes" id="UP000256923">
    <property type="component" value="Chromosome 2"/>
</dbReference>
<dbReference type="STRING" id="55601.AA407_14440"/>
<evidence type="ECO:0000313" key="5">
    <source>
        <dbReference type="Proteomes" id="UP000078309"/>
    </source>
</evidence>
<evidence type="ECO:0000313" key="4">
    <source>
        <dbReference type="EMBL" id="MBT2918906.1"/>
    </source>
</evidence>